<organism evidence="1 2">
    <name type="scientific">Melia azedarach</name>
    <name type="common">Chinaberry tree</name>
    <dbReference type="NCBI Taxonomy" id="155640"/>
    <lineage>
        <taxon>Eukaryota</taxon>
        <taxon>Viridiplantae</taxon>
        <taxon>Streptophyta</taxon>
        <taxon>Embryophyta</taxon>
        <taxon>Tracheophyta</taxon>
        <taxon>Spermatophyta</taxon>
        <taxon>Magnoliopsida</taxon>
        <taxon>eudicotyledons</taxon>
        <taxon>Gunneridae</taxon>
        <taxon>Pentapetalae</taxon>
        <taxon>rosids</taxon>
        <taxon>malvids</taxon>
        <taxon>Sapindales</taxon>
        <taxon>Meliaceae</taxon>
        <taxon>Melia</taxon>
    </lineage>
</organism>
<dbReference type="EMBL" id="CM051401">
    <property type="protein sequence ID" value="KAJ4712223.1"/>
    <property type="molecule type" value="Genomic_DNA"/>
</dbReference>
<proteinExistence type="predicted"/>
<accession>A0ACC1XMS8</accession>
<gene>
    <name evidence="1" type="ORF">OWV82_014506</name>
</gene>
<evidence type="ECO:0000313" key="1">
    <source>
        <dbReference type="EMBL" id="KAJ4712223.1"/>
    </source>
</evidence>
<sequence length="587" mass="66230">MDSVRSITAQRDVALMKSLPGYRFSLTDEEIVDYVEQKRLDPDNFCVPMIQELDIYSYEPWDLAGTHSEVYIFSKPLPKNKNSVHRKTGEGCWKSNGKGSQVNRIGRKRTLSFVRGNKSTEWAMHEFYIFKEDSRYKKDFVLCVVKKKKGWYKKRGVSTTNEGQSNQQSVPCSGQPLPEDTISKTVPVQQPSNDLVSNRSQTTENIFLKTQLPLSDPAMSYYRNEGEENNILYSQQLSTDTMISSSRNVGGNDFPESQQQLPYHDMIPYDRNHVANGYPESQQQQPKQGMIPYHGNPVVVSGSLQLQPLANHNMISYPRNYISQNACEESQQLPPDHNLISNRNHVALDASPELQQLLQNQNLESSPDSDHHMIFSSIDHIAVNASPESQQLLQNQNLESSPDSHPLVNCDMIFSSPDHIAVNASPEWQQLLPNQNLELPNFELVQLRNQSLDFGFMNIITENTFDTQPLLLEEFNAGRSYSGLNNASSSTLQSPVYSGQGSSYSNCSNSGGDSLNSQFGRGQVNYPISSQREFQNEYSGQETGGTPIPHFNSSKPDRGVYVTDVNDMDIEAWVNELFEDDICDNGY</sequence>
<reference evidence="1 2" key="1">
    <citation type="journal article" date="2023" name="Science">
        <title>Complex scaffold remodeling in plant triterpene biosynthesis.</title>
        <authorList>
            <person name="De La Pena R."/>
            <person name="Hodgson H."/>
            <person name="Liu J.C."/>
            <person name="Stephenson M.J."/>
            <person name="Martin A.C."/>
            <person name="Owen C."/>
            <person name="Harkess A."/>
            <person name="Leebens-Mack J."/>
            <person name="Jimenez L.E."/>
            <person name="Osbourn A."/>
            <person name="Sattely E.S."/>
        </authorList>
    </citation>
    <scope>NUCLEOTIDE SEQUENCE [LARGE SCALE GENOMIC DNA]</scope>
    <source>
        <strain evidence="2">cv. JPN11</strain>
        <tissue evidence="1">Leaf</tissue>
    </source>
</reference>
<name>A0ACC1XMS8_MELAZ</name>
<dbReference type="Proteomes" id="UP001164539">
    <property type="component" value="Chromosome 8"/>
</dbReference>
<evidence type="ECO:0000313" key="2">
    <source>
        <dbReference type="Proteomes" id="UP001164539"/>
    </source>
</evidence>
<comment type="caution">
    <text evidence="1">The sequence shown here is derived from an EMBL/GenBank/DDBJ whole genome shotgun (WGS) entry which is preliminary data.</text>
</comment>
<keyword evidence="2" id="KW-1185">Reference proteome</keyword>
<protein>
    <submittedName>
        <fullName evidence="1">NAC domain containing protein</fullName>
    </submittedName>
</protein>